<protein>
    <submittedName>
        <fullName evidence="1">Uncharacterized protein</fullName>
    </submittedName>
</protein>
<dbReference type="AlphaFoldDB" id="A0A1Q3C953"/>
<dbReference type="OrthoDB" id="1681765at2759"/>
<accession>A0A1Q3C953</accession>
<dbReference type="InParanoid" id="A0A1Q3C953"/>
<comment type="caution">
    <text evidence="1">The sequence shown here is derived from an EMBL/GenBank/DDBJ whole genome shotgun (WGS) entry which is preliminary data.</text>
</comment>
<keyword evidence="2" id="KW-1185">Reference proteome</keyword>
<gene>
    <name evidence="1" type="ORF">CFOL_v3_20125</name>
</gene>
<name>A0A1Q3C953_CEPFO</name>
<reference evidence="2" key="1">
    <citation type="submission" date="2016-04" db="EMBL/GenBank/DDBJ databases">
        <title>Cephalotus genome sequencing.</title>
        <authorList>
            <person name="Fukushima K."/>
            <person name="Hasebe M."/>
            <person name="Fang X."/>
        </authorList>
    </citation>
    <scope>NUCLEOTIDE SEQUENCE [LARGE SCALE GENOMIC DNA]</scope>
    <source>
        <strain evidence="2">cv. St1</strain>
    </source>
</reference>
<evidence type="ECO:0000313" key="1">
    <source>
        <dbReference type="EMBL" id="GAV76652.1"/>
    </source>
</evidence>
<proteinExistence type="predicted"/>
<dbReference type="EMBL" id="BDDD01001515">
    <property type="protein sequence ID" value="GAV76652.1"/>
    <property type="molecule type" value="Genomic_DNA"/>
</dbReference>
<organism evidence="1 2">
    <name type="scientific">Cephalotus follicularis</name>
    <name type="common">Albany pitcher plant</name>
    <dbReference type="NCBI Taxonomy" id="3775"/>
    <lineage>
        <taxon>Eukaryota</taxon>
        <taxon>Viridiplantae</taxon>
        <taxon>Streptophyta</taxon>
        <taxon>Embryophyta</taxon>
        <taxon>Tracheophyta</taxon>
        <taxon>Spermatophyta</taxon>
        <taxon>Magnoliopsida</taxon>
        <taxon>eudicotyledons</taxon>
        <taxon>Gunneridae</taxon>
        <taxon>Pentapetalae</taxon>
        <taxon>rosids</taxon>
        <taxon>fabids</taxon>
        <taxon>Oxalidales</taxon>
        <taxon>Cephalotaceae</taxon>
        <taxon>Cephalotus</taxon>
    </lineage>
</organism>
<dbReference type="Proteomes" id="UP000187406">
    <property type="component" value="Unassembled WGS sequence"/>
</dbReference>
<sequence>MFDAQLYLAGPLVYDGVLCGNCPRVPYLDLRHTMVYDGMLSVSAAELLNYPPIGLCLVADIYIARGPSDEVEYACGFFGRGLGPCTDHAGPSFEAEVGTLHRCMMDDDHIL</sequence>
<evidence type="ECO:0000313" key="2">
    <source>
        <dbReference type="Proteomes" id="UP000187406"/>
    </source>
</evidence>